<evidence type="ECO:0000256" key="1">
    <source>
        <dbReference type="ARBA" id="ARBA00001968"/>
    </source>
</evidence>
<dbReference type="Proteomes" id="UP000838748">
    <property type="component" value="Unassembled WGS sequence"/>
</dbReference>
<dbReference type="PANTHER" id="PTHR47810">
    <property type="entry name" value="DNA LIGASE"/>
    <property type="match status" value="1"/>
</dbReference>
<keyword evidence="7" id="KW-0732">Signal</keyword>
<evidence type="ECO:0000256" key="3">
    <source>
        <dbReference type="ARBA" id="ARBA00022705"/>
    </source>
</evidence>
<dbReference type="Pfam" id="PF14743">
    <property type="entry name" value="DNA_ligase_OB_2"/>
    <property type="match status" value="1"/>
</dbReference>
<dbReference type="PROSITE" id="PS50160">
    <property type="entry name" value="DNA_LIGASE_A3"/>
    <property type="match status" value="1"/>
</dbReference>
<dbReference type="CDD" id="cd07896">
    <property type="entry name" value="Adenylation_kDNA_ligase_like"/>
    <property type="match status" value="1"/>
</dbReference>
<dbReference type="InterPro" id="IPR012340">
    <property type="entry name" value="NA-bd_OB-fold"/>
</dbReference>
<dbReference type="EMBL" id="CAKLDM010000002">
    <property type="protein sequence ID" value="CAH0539909.1"/>
    <property type="molecule type" value="Genomic_DNA"/>
</dbReference>
<keyword evidence="5" id="KW-0234">DNA repair</keyword>
<evidence type="ECO:0000256" key="5">
    <source>
        <dbReference type="ARBA" id="ARBA00023204"/>
    </source>
</evidence>
<dbReference type="Gene3D" id="2.40.50.140">
    <property type="entry name" value="Nucleic acid-binding proteins"/>
    <property type="match status" value="1"/>
</dbReference>
<keyword evidence="4" id="KW-0227">DNA damage</keyword>
<evidence type="ECO:0000259" key="8">
    <source>
        <dbReference type="PROSITE" id="PS50160"/>
    </source>
</evidence>
<dbReference type="SUPFAM" id="SSF56091">
    <property type="entry name" value="DNA ligase/mRNA capping enzyme, catalytic domain"/>
    <property type="match status" value="1"/>
</dbReference>
<keyword evidence="2 9" id="KW-0436">Ligase</keyword>
<evidence type="ECO:0000256" key="4">
    <source>
        <dbReference type="ARBA" id="ARBA00022763"/>
    </source>
</evidence>
<dbReference type="GO" id="GO:0003910">
    <property type="term" value="F:DNA ligase (ATP) activity"/>
    <property type="evidence" value="ECO:0007669"/>
    <property type="project" value="UniProtKB-EC"/>
</dbReference>
<comment type="catalytic activity">
    <reaction evidence="6">
        <text>ATP + (deoxyribonucleotide)n-3'-hydroxyl + 5'-phospho-(deoxyribonucleotide)m = (deoxyribonucleotide)n+m + AMP + diphosphate.</text>
        <dbReference type="EC" id="6.5.1.1"/>
    </reaction>
</comment>
<dbReference type="InterPro" id="IPR029319">
    <property type="entry name" value="DNA_ligase_OB"/>
</dbReference>
<evidence type="ECO:0000256" key="7">
    <source>
        <dbReference type="SAM" id="SignalP"/>
    </source>
</evidence>
<name>A0ABM9A594_9VIBR</name>
<dbReference type="CDD" id="cd08041">
    <property type="entry name" value="OBF_kDNA_ligase_like"/>
    <property type="match status" value="1"/>
</dbReference>
<dbReference type="InterPro" id="IPR012310">
    <property type="entry name" value="DNA_ligase_ATP-dep_cent"/>
</dbReference>
<reference evidence="9" key="1">
    <citation type="submission" date="2021-11" db="EMBL/GenBank/DDBJ databases">
        <authorList>
            <person name="Rodrigo-Torres L."/>
            <person name="Arahal R. D."/>
            <person name="Lucena T."/>
        </authorList>
    </citation>
    <scope>NUCLEOTIDE SEQUENCE</scope>
    <source>
        <strain evidence="9">CECT 7928</strain>
    </source>
</reference>
<dbReference type="Gene3D" id="3.30.1490.70">
    <property type="match status" value="1"/>
</dbReference>
<feature type="signal peptide" evidence="7">
    <location>
        <begin position="1"/>
        <end position="20"/>
    </location>
</feature>
<evidence type="ECO:0000313" key="10">
    <source>
        <dbReference type="Proteomes" id="UP000838748"/>
    </source>
</evidence>
<organism evidence="9 10">
    <name type="scientific">Vibrio marisflavi CECT 7928</name>
    <dbReference type="NCBI Taxonomy" id="634439"/>
    <lineage>
        <taxon>Bacteria</taxon>
        <taxon>Pseudomonadati</taxon>
        <taxon>Pseudomonadota</taxon>
        <taxon>Gammaproteobacteria</taxon>
        <taxon>Vibrionales</taxon>
        <taxon>Vibrionaceae</taxon>
        <taxon>Vibrio</taxon>
    </lineage>
</organism>
<dbReference type="SUPFAM" id="SSF50249">
    <property type="entry name" value="Nucleic acid-binding proteins"/>
    <property type="match status" value="1"/>
</dbReference>
<gene>
    <name evidence="9" type="primary">ligA_2</name>
    <name evidence="9" type="ORF">VMF7928_02519</name>
</gene>
<dbReference type="EC" id="6.5.1.1" evidence="9"/>
<protein>
    <submittedName>
        <fullName evidence="9">DNA ligase</fullName>
        <ecNumber evidence="9">6.5.1.1</ecNumber>
    </submittedName>
</protein>
<dbReference type="InterPro" id="IPR050326">
    <property type="entry name" value="NAD_dep_DNA_ligaseB"/>
</dbReference>
<dbReference type="PANTHER" id="PTHR47810:SF1">
    <property type="entry name" value="DNA LIGASE B"/>
    <property type="match status" value="1"/>
</dbReference>
<sequence length="283" mass="32207">MTIKVSLLALSISMSFSASSQSMTDVARAPEIVTTARSYSGNIKMQKYWYSEKLDGIRAIWTGTELKTRKGNIIHAPSWFTKSLPNIALDGELWAGRQNYYIVQNTVLDQTPNDEMWRSIRYMVFDLPNHKGNYQQRYARLKSLVKEIEEEHVAYVPQYSVQTEQQLYAQLTNVIERGGEGLMLREVTALYHQGRSDSLLKLKQASDDEATVIGYKAGSGKYQGMMGALLVRMQSGIEFYIGSGFSDKLRESPPPIGSRVMFKFNGYTHKGIPKFARYVRERP</sequence>
<evidence type="ECO:0000256" key="6">
    <source>
        <dbReference type="ARBA" id="ARBA00034003"/>
    </source>
</evidence>
<dbReference type="NCBIfam" id="NF006592">
    <property type="entry name" value="PRK09125.1"/>
    <property type="match status" value="1"/>
</dbReference>
<keyword evidence="3" id="KW-0235">DNA replication</keyword>
<keyword evidence="10" id="KW-1185">Reference proteome</keyword>
<dbReference type="RefSeq" id="WP_237361963.1">
    <property type="nucleotide sequence ID" value="NZ_CAKLDM010000002.1"/>
</dbReference>
<comment type="caution">
    <text evidence="9">The sequence shown here is derived from an EMBL/GenBank/DDBJ whole genome shotgun (WGS) entry which is preliminary data.</text>
</comment>
<evidence type="ECO:0000256" key="2">
    <source>
        <dbReference type="ARBA" id="ARBA00022598"/>
    </source>
</evidence>
<evidence type="ECO:0000313" key="9">
    <source>
        <dbReference type="EMBL" id="CAH0539909.1"/>
    </source>
</evidence>
<proteinExistence type="predicted"/>
<comment type="cofactor">
    <cofactor evidence="1">
        <name>a divalent metal cation</name>
        <dbReference type="ChEBI" id="CHEBI:60240"/>
    </cofactor>
</comment>
<dbReference type="Gene3D" id="3.30.470.30">
    <property type="entry name" value="DNA ligase/mRNA capping enzyme"/>
    <property type="match status" value="1"/>
</dbReference>
<feature type="domain" description="ATP-dependent DNA ligase family profile" evidence="8">
    <location>
        <begin position="136"/>
        <end position="235"/>
    </location>
</feature>
<accession>A0ABM9A594</accession>
<feature type="chain" id="PRO_5046333972" evidence="7">
    <location>
        <begin position="21"/>
        <end position="283"/>
    </location>
</feature>
<dbReference type="Pfam" id="PF01068">
    <property type="entry name" value="DNA_ligase_A_M"/>
    <property type="match status" value="1"/>
</dbReference>